<dbReference type="InterPro" id="IPR022453">
    <property type="entry name" value="Znf_MqsA-type"/>
</dbReference>
<dbReference type="Gene3D" id="3.10.20.860">
    <property type="match status" value="1"/>
</dbReference>
<organism evidence="1 2">
    <name type="scientific">Desulfonatronospira thiodismutans ASO3-1</name>
    <dbReference type="NCBI Taxonomy" id="555779"/>
    <lineage>
        <taxon>Bacteria</taxon>
        <taxon>Pseudomonadati</taxon>
        <taxon>Thermodesulfobacteriota</taxon>
        <taxon>Desulfovibrionia</taxon>
        <taxon>Desulfovibrionales</taxon>
        <taxon>Desulfonatronovibrionaceae</taxon>
        <taxon>Desulfonatronospira</taxon>
    </lineage>
</organism>
<reference evidence="1" key="1">
    <citation type="submission" date="2010-05" db="EMBL/GenBank/DDBJ databases">
        <title>The draft genome of Desulfonatronospira thiodismutans ASO3-1.</title>
        <authorList>
            <consortium name="US DOE Joint Genome Institute (JGI-PGF)"/>
            <person name="Lucas S."/>
            <person name="Copeland A."/>
            <person name="Lapidus A."/>
            <person name="Cheng J.-F."/>
            <person name="Bruce D."/>
            <person name="Goodwin L."/>
            <person name="Pitluck S."/>
            <person name="Chertkov O."/>
            <person name="Brettin T."/>
            <person name="Detter J.C."/>
            <person name="Han C."/>
            <person name="Land M.L."/>
            <person name="Hauser L."/>
            <person name="Kyrpides N."/>
            <person name="Mikhailova N."/>
            <person name="Muyzer G."/>
            <person name="Woyke T."/>
        </authorList>
    </citation>
    <scope>NUCLEOTIDE SEQUENCE [LARGE SCALE GENOMIC DNA]</scope>
    <source>
        <strain evidence="1">ASO3-1</strain>
    </source>
</reference>
<evidence type="ECO:0000313" key="1">
    <source>
        <dbReference type="EMBL" id="EFI33378.1"/>
    </source>
</evidence>
<comment type="caution">
    <text evidence="1">The sequence shown here is derived from an EMBL/GenBank/DDBJ whole genome shotgun (WGS) entry which is preliminary data.</text>
</comment>
<dbReference type="EMBL" id="ACJN02000003">
    <property type="protein sequence ID" value="EFI33378.1"/>
    <property type="molecule type" value="Genomic_DNA"/>
</dbReference>
<name>D6SRR2_9BACT</name>
<dbReference type="AlphaFoldDB" id="D6SRR2"/>
<dbReference type="NCBIfam" id="TIGR03831">
    <property type="entry name" value="YgiT_finger"/>
    <property type="match status" value="1"/>
</dbReference>
<accession>D6SRR2</accession>
<gene>
    <name evidence="1" type="ORF">Dthio_PD0708</name>
</gene>
<evidence type="ECO:0008006" key="3">
    <source>
        <dbReference type="Google" id="ProtNLM"/>
    </source>
</evidence>
<keyword evidence="2" id="KW-1185">Reference proteome</keyword>
<protein>
    <recommendedName>
        <fullName evidence="3">YgiT-type zinc finger protein</fullName>
    </recommendedName>
</protein>
<dbReference type="RefSeq" id="WP_008870736.1">
    <property type="nucleotide sequence ID" value="NZ_ACJN02000003.1"/>
</dbReference>
<evidence type="ECO:0000313" key="2">
    <source>
        <dbReference type="Proteomes" id="UP000005496"/>
    </source>
</evidence>
<proteinExistence type="predicted"/>
<dbReference type="Proteomes" id="UP000005496">
    <property type="component" value="Unassembled WGS sequence"/>
</dbReference>
<sequence length="82" mass="8987">MKCFECGGEVLKTLGAVKMACPDGGFIIFKDIPMNQCRQCGEQYIPGKWAEKIGFMMRNRESLTPSEIIQVPVVTPASDACA</sequence>